<dbReference type="Pfam" id="PF22309">
    <property type="entry name" value="HK-GC-Chemotax_sensor"/>
    <property type="match status" value="1"/>
</dbReference>
<feature type="domain" description="Dret-0059-like sensor" evidence="1">
    <location>
        <begin position="82"/>
        <end position="194"/>
    </location>
</feature>
<evidence type="ECO:0000313" key="3">
    <source>
        <dbReference type="Proteomes" id="UP000680656"/>
    </source>
</evidence>
<dbReference type="Gene3D" id="3.30.450.20">
    <property type="entry name" value="PAS domain"/>
    <property type="match status" value="1"/>
</dbReference>
<organism evidence="2 3">
    <name type="scientific">Methanospirillum purgamenti</name>
    <dbReference type="NCBI Taxonomy" id="2834276"/>
    <lineage>
        <taxon>Archaea</taxon>
        <taxon>Methanobacteriati</taxon>
        <taxon>Methanobacteriota</taxon>
        <taxon>Stenosarchaea group</taxon>
        <taxon>Methanomicrobia</taxon>
        <taxon>Methanomicrobiales</taxon>
        <taxon>Methanospirillaceae</taxon>
        <taxon>Methanospirillum</taxon>
    </lineage>
</organism>
<dbReference type="KEGG" id="mrtj:KHC33_03115"/>
<name>A0A8E7AY43_9EURY</name>
<evidence type="ECO:0000313" key="2">
    <source>
        <dbReference type="EMBL" id="QVV89525.1"/>
    </source>
</evidence>
<protein>
    <recommendedName>
        <fullName evidence="1">Dret-0059-like sensor domain-containing protein</fullName>
    </recommendedName>
</protein>
<evidence type="ECO:0000259" key="1">
    <source>
        <dbReference type="Pfam" id="PF22309"/>
    </source>
</evidence>
<sequence length="310" mass="34621">MYKGAARLHMVIIVILLIIFSGNAGCSDKKSDLDPYIEDQIDIRNSENNQESEYGNSNYSQIDAIQVRDDLIRIISKELLLIDTSMTAHSIRISQSTPNKNETKKILAEIRNISPHTQSPIILDKNLIITEVAYDEYEDLVGSDLSDQDHLNEVVRTGEPVMGTLIQTVEGIPAIPVSYPILVNNTVSGVLSILVDQKTLFADAILVADRDNRCNVYVLQPDGQILYDNEPDKTEKNTIGNSGSMDNSIIKKTIGQIETENSGNETVVIQSEDYPESNNRTHDIVWDTIAFHGKEWKIIVIKPLNNISNQ</sequence>
<dbReference type="GeneID" id="65096141"/>
<dbReference type="EMBL" id="CP075546">
    <property type="protein sequence ID" value="QVV89525.1"/>
    <property type="molecule type" value="Genomic_DNA"/>
</dbReference>
<dbReference type="InterPro" id="IPR054513">
    <property type="entry name" value="Dret_0059-like_sensor"/>
</dbReference>
<gene>
    <name evidence="2" type="ORF">KHC33_03115</name>
</gene>
<dbReference type="RefSeq" id="WP_214420319.1">
    <property type="nucleotide sequence ID" value="NZ_CP075546.1"/>
</dbReference>
<accession>A0A8E7AY43</accession>
<reference evidence="2 3" key="1">
    <citation type="submission" date="2021-05" db="EMBL/GenBank/DDBJ databases">
        <title>A novel Methanospirillum isolate from a pyrite-forming mixed culture.</title>
        <authorList>
            <person name="Bunk B."/>
            <person name="Sproer C."/>
            <person name="Spring S."/>
            <person name="Pester M."/>
        </authorList>
    </citation>
    <scope>NUCLEOTIDE SEQUENCE [LARGE SCALE GENOMIC DNA]</scope>
    <source>
        <strain evidence="2 3">J.3.6.1-F.2.7.3</strain>
    </source>
</reference>
<keyword evidence="3" id="KW-1185">Reference proteome</keyword>
<dbReference type="AlphaFoldDB" id="A0A8E7AY43"/>
<dbReference type="Proteomes" id="UP000680656">
    <property type="component" value="Chromosome"/>
</dbReference>
<proteinExistence type="predicted"/>